<evidence type="ECO:0000313" key="2">
    <source>
        <dbReference type="EMBL" id="KYP42551.1"/>
    </source>
</evidence>
<dbReference type="Proteomes" id="UP000075243">
    <property type="component" value="Unassembled WGS sequence"/>
</dbReference>
<feature type="region of interest" description="Disordered" evidence="1">
    <location>
        <begin position="62"/>
        <end position="125"/>
    </location>
</feature>
<accession>A0A151RJ56</accession>
<name>A0A151RJ56_CAJCA</name>
<dbReference type="Pfam" id="PF13650">
    <property type="entry name" value="Asp_protease_2"/>
    <property type="match status" value="1"/>
</dbReference>
<evidence type="ECO:0000256" key="1">
    <source>
        <dbReference type="SAM" id="MobiDB-lite"/>
    </source>
</evidence>
<evidence type="ECO:0000313" key="3">
    <source>
        <dbReference type="Proteomes" id="UP000075243"/>
    </source>
</evidence>
<reference evidence="2" key="1">
    <citation type="journal article" date="2012" name="Nat. Biotechnol.">
        <title>Draft genome sequence of pigeonpea (Cajanus cajan), an orphan legume crop of resource-poor farmers.</title>
        <authorList>
            <person name="Varshney R.K."/>
            <person name="Chen W."/>
            <person name="Li Y."/>
            <person name="Bharti A.K."/>
            <person name="Saxena R.K."/>
            <person name="Schlueter J.A."/>
            <person name="Donoghue M.T."/>
            <person name="Azam S."/>
            <person name="Fan G."/>
            <person name="Whaley A.M."/>
            <person name="Farmer A.D."/>
            <person name="Sheridan J."/>
            <person name="Iwata A."/>
            <person name="Tuteja R."/>
            <person name="Penmetsa R.V."/>
            <person name="Wu W."/>
            <person name="Upadhyaya H.D."/>
            <person name="Yang S.P."/>
            <person name="Shah T."/>
            <person name="Saxena K.B."/>
            <person name="Michael T."/>
            <person name="McCombie W.R."/>
            <person name="Yang B."/>
            <person name="Zhang G."/>
            <person name="Yang H."/>
            <person name="Wang J."/>
            <person name="Spillane C."/>
            <person name="Cook D.R."/>
            <person name="May G.D."/>
            <person name="Xu X."/>
            <person name="Jackson S.A."/>
        </authorList>
    </citation>
    <scope>NUCLEOTIDE SEQUENCE [LARGE SCALE GENOMIC DNA]</scope>
</reference>
<dbReference type="AlphaFoldDB" id="A0A151RJ56"/>
<gene>
    <name evidence="2" type="ORF">KK1_036030</name>
</gene>
<feature type="region of interest" description="Disordered" evidence="1">
    <location>
        <begin position="26"/>
        <end position="46"/>
    </location>
</feature>
<dbReference type="PANTHER" id="PTHR33067:SF35">
    <property type="entry name" value="ASPARTIC PEPTIDASE DDI1-TYPE DOMAIN-CONTAINING PROTEIN"/>
    <property type="match status" value="1"/>
</dbReference>
<feature type="compositionally biased region" description="Basic and acidic residues" evidence="1">
    <location>
        <begin position="91"/>
        <end position="115"/>
    </location>
</feature>
<dbReference type="SUPFAM" id="SSF50630">
    <property type="entry name" value="Acid proteases"/>
    <property type="match status" value="1"/>
</dbReference>
<dbReference type="Gramene" id="C.cajan_35708.t">
    <property type="protein sequence ID" value="C.cajan_35708.t.cds1"/>
    <property type="gene ID" value="C.cajan_35708"/>
</dbReference>
<dbReference type="InterPro" id="IPR021109">
    <property type="entry name" value="Peptidase_aspartic_dom_sf"/>
</dbReference>
<proteinExistence type="predicted"/>
<organism evidence="2 3">
    <name type="scientific">Cajanus cajan</name>
    <name type="common">Pigeon pea</name>
    <name type="synonym">Cajanus indicus</name>
    <dbReference type="NCBI Taxonomy" id="3821"/>
    <lineage>
        <taxon>Eukaryota</taxon>
        <taxon>Viridiplantae</taxon>
        <taxon>Streptophyta</taxon>
        <taxon>Embryophyta</taxon>
        <taxon>Tracheophyta</taxon>
        <taxon>Spermatophyta</taxon>
        <taxon>Magnoliopsida</taxon>
        <taxon>eudicotyledons</taxon>
        <taxon>Gunneridae</taxon>
        <taxon>Pentapetalae</taxon>
        <taxon>rosids</taxon>
        <taxon>fabids</taxon>
        <taxon>Fabales</taxon>
        <taxon>Fabaceae</taxon>
        <taxon>Papilionoideae</taxon>
        <taxon>50 kb inversion clade</taxon>
        <taxon>NPAAA clade</taxon>
        <taxon>indigoferoid/millettioid clade</taxon>
        <taxon>Phaseoleae</taxon>
        <taxon>Cajanus</taxon>
    </lineage>
</organism>
<sequence length="528" mass="60004">MHVSMNNQKNTEASIKKLEVQLGQLAKQSADMSGGPFSANTKTNPKEHCKAIITRSGKVVGEDVGVSENNEGVENGGENNKLKEVEEESEKNEGENNKSESVNSEKIKEKNEVKKEKNKKRGKEVNSTVLVKNLPYPHAPSKKEKERQFLRFLDIIKKLQINIPFTEAIEQMPTYARFMKELLTKKRRVLEEETVELEAGCSAIIQKSLPQKSRDPGIFTLPVSIGNLSVGKALLDLGASINLMPLSMLKKIREVEVRPTRMTLQLADRSIKLPHGIVEDMIVKVDKFMFPVDFVVMDMEEDLKVPLILGRPFMKTARVIIDMDDGKLKVRVQDEEVNFNVFEAMKFPKGNKDCFRIDVLDDVYLEAQSNFKNSSPLEKALSMFDDELDKVIDEEVQDVIDEINKRESSPTFVQSKEELKKEEKDQIVKLELKQLPPQLKYVFLEENGGRPIIISSQLSKEQEEKLIQVIKANEGAIGWTLSDLKGISPSYCMHKIHMEQDYKPVAQPQGRLNPTMKEVVRKEVIKLL</sequence>
<dbReference type="Gene3D" id="3.10.10.10">
    <property type="entry name" value="HIV Type 1 Reverse Transcriptase, subunit A, domain 1"/>
    <property type="match status" value="1"/>
</dbReference>
<keyword evidence="3" id="KW-1185">Reference proteome</keyword>
<dbReference type="Gene3D" id="2.40.70.10">
    <property type="entry name" value="Acid Proteases"/>
    <property type="match status" value="1"/>
</dbReference>
<feature type="compositionally biased region" description="Low complexity" evidence="1">
    <location>
        <begin position="62"/>
        <end position="79"/>
    </location>
</feature>
<dbReference type="EMBL" id="KQ483712">
    <property type="protein sequence ID" value="KYP42551.1"/>
    <property type="molecule type" value="Genomic_DNA"/>
</dbReference>
<protein>
    <recommendedName>
        <fullName evidence="4">Aspartic peptidase DDI1-type domain-containing protein</fullName>
    </recommendedName>
</protein>
<dbReference type="CDD" id="cd00303">
    <property type="entry name" value="retropepsin_like"/>
    <property type="match status" value="1"/>
</dbReference>
<dbReference type="PANTHER" id="PTHR33067">
    <property type="entry name" value="RNA-DIRECTED DNA POLYMERASE-RELATED"/>
    <property type="match status" value="1"/>
</dbReference>
<evidence type="ECO:0008006" key="4">
    <source>
        <dbReference type="Google" id="ProtNLM"/>
    </source>
</evidence>